<dbReference type="GO" id="GO:0015031">
    <property type="term" value="P:protein transport"/>
    <property type="evidence" value="ECO:0007669"/>
    <property type="project" value="UniProtKB-KW"/>
</dbReference>
<evidence type="ECO:0000256" key="10">
    <source>
        <dbReference type="ARBA" id="ARBA00023136"/>
    </source>
</evidence>
<dbReference type="InterPro" id="IPR036322">
    <property type="entry name" value="WD40_repeat_dom_sf"/>
</dbReference>
<protein>
    <submittedName>
        <fullName evidence="12">Uncharacterized protein</fullName>
    </submittedName>
</protein>
<evidence type="ECO:0000256" key="3">
    <source>
        <dbReference type="ARBA" id="ARBA00022574"/>
    </source>
</evidence>
<evidence type="ECO:0000256" key="5">
    <source>
        <dbReference type="ARBA" id="ARBA00022737"/>
    </source>
</evidence>
<dbReference type="SUPFAM" id="SSF50978">
    <property type="entry name" value="WD40 repeat-like"/>
    <property type="match status" value="1"/>
</dbReference>
<evidence type="ECO:0000256" key="1">
    <source>
        <dbReference type="ARBA" id="ARBA00004389"/>
    </source>
</evidence>
<dbReference type="OMA" id="KAHEFPP"/>
<evidence type="ECO:0000313" key="12">
    <source>
        <dbReference type="EMBL" id="EPB85477.1"/>
    </source>
</evidence>
<keyword evidence="6" id="KW-0256">Endoplasmic reticulum</keyword>
<keyword evidence="5" id="KW-0677">Repeat</keyword>
<dbReference type="GO" id="GO:0005085">
    <property type="term" value="F:guanyl-nucleotide exchange factor activity"/>
    <property type="evidence" value="ECO:0007669"/>
    <property type="project" value="InterPro"/>
</dbReference>
<dbReference type="GO" id="GO:0006888">
    <property type="term" value="P:endoplasmic reticulum to Golgi vesicle-mediated transport"/>
    <property type="evidence" value="ECO:0007669"/>
    <property type="project" value="TreeGrafter"/>
</dbReference>
<dbReference type="GO" id="GO:0005789">
    <property type="term" value="C:endoplasmic reticulum membrane"/>
    <property type="evidence" value="ECO:0007669"/>
    <property type="project" value="UniProtKB-SubCell"/>
</dbReference>
<keyword evidence="7" id="KW-0931">ER-Golgi transport</keyword>
<keyword evidence="3" id="KW-0853">WD repeat</keyword>
<keyword evidence="9 11" id="KW-1133">Transmembrane helix</keyword>
<dbReference type="InterPro" id="IPR015943">
    <property type="entry name" value="WD40/YVTN_repeat-like_dom_sf"/>
</dbReference>
<dbReference type="Gene3D" id="2.130.10.10">
    <property type="entry name" value="YVTN repeat-like/Quinoprotein amine dehydrogenase"/>
    <property type="match status" value="1"/>
</dbReference>
<dbReference type="GO" id="GO:0003400">
    <property type="term" value="P:regulation of COPII vesicle coating"/>
    <property type="evidence" value="ECO:0007669"/>
    <property type="project" value="TreeGrafter"/>
</dbReference>
<gene>
    <name evidence="12" type="ORF">HMPREF1544_07750</name>
</gene>
<name>S2JAN7_MUCC1</name>
<dbReference type="Pfam" id="PF00400">
    <property type="entry name" value="WD40"/>
    <property type="match status" value="1"/>
</dbReference>
<dbReference type="InterPro" id="IPR001680">
    <property type="entry name" value="WD40_rpt"/>
</dbReference>
<keyword evidence="8" id="KW-0653">Protein transport</keyword>
<comment type="subcellular location">
    <subcellularLocation>
        <location evidence="1">Endoplasmic reticulum membrane</location>
        <topology evidence="1">Single-pass membrane protein</topology>
    </subcellularLocation>
</comment>
<evidence type="ECO:0000256" key="4">
    <source>
        <dbReference type="ARBA" id="ARBA00022692"/>
    </source>
</evidence>
<keyword evidence="2" id="KW-0813">Transport</keyword>
<keyword evidence="10 11" id="KW-0472">Membrane</keyword>
<dbReference type="InterPro" id="IPR045260">
    <property type="entry name" value="Sec12-like"/>
</dbReference>
<dbReference type="eggNOG" id="KOG0771">
    <property type="taxonomic scope" value="Eukaryota"/>
</dbReference>
<accession>S2JAN7</accession>
<sequence>MSCPTFKVSVGIPVFGLGFTRDNQLILGGGGGASRSGVKNKLASYKIDIRRKDLEEDATFDFAATEDAPMCLDVHPSGPYVVAGVNGSEQDMKDGKNNNCRTFKILEDKLELEKAVNTLESKKAEDYQRVVRFNESGNLVATGTTDGRVQVFKYPDFESVSPAIAVSKDDEVLDVDINLENEKLTCVLRDGLKLINLRGKNVGQVVQTISSATIIKKSTAHFRAFSRYGRGFTKDFGFAVVNGVTKSAAYIVKYDAYSFDQVKVVKVGNKPITAFAISQDGAILAFASADLSITLLDALSFKTLAKIKDAHGFSITCIAVSPDRRLLASASADNTCRIVSLPLQFGTGLTVNPLHTLLLACVVAALLVWILNFVDLQPFYNLEEGKDVIQVPDATEAVVPQTTTPSAYASPSSAATLDSVAGSFATEALFIQAEVEEPVVVVTVDKENLIVKPHAIPKSNTIHQYTSTNRDEL</sequence>
<dbReference type="AlphaFoldDB" id="S2JAN7"/>
<evidence type="ECO:0000313" key="13">
    <source>
        <dbReference type="Proteomes" id="UP000014254"/>
    </source>
</evidence>
<evidence type="ECO:0000256" key="6">
    <source>
        <dbReference type="ARBA" id="ARBA00022824"/>
    </source>
</evidence>
<dbReference type="Proteomes" id="UP000014254">
    <property type="component" value="Unassembled WGS sequence"/>
</dbReference>
<evidence type="ECO:0000256" key="9">
    <source>
        <dbReference type="ARBA" id="ARBA00022989"/>
    </source>
</evidence>
<dbReference type="PANTHER" id="PTHR23284:SF0">
    <property type="entry name" value="PROLACTIN REGULATORY ELEMENT-BINDING PROTEIN"/>
    <property type="match status" value="1"/>
</dbReference>
<evidence type="ECO:0000256" key="2">
    <source>
        <dbReference type="ARBA" id="ARBA00022448"/>
    </source>
</evidence>
<organism evidence="12 13">
    <name type="scientific">Mucor circinelloides f. circinelloides (strain 1006PhL)</name>
    <name type="common">Mucormycosis agent</name>
    <name type="synonym">Calyptromyces circinelloides</name>
    <dbReference type="NCBI Taxonomy" id="1220926"/>
    <lineage>
        <taxon>Eukaryota</taxon>
        <taxon>Fungi</taxon>
        <taxon>Fungi incertae sedis</taxon>
        <taxon>Mucoromycota</taxon>
        <taxon>Mucoromycotina</taxon>
        <taxon>Mucoromycetes</taxon>
        <taxon>Mucorales</taxon>
        <taxon>Mucorineae</taxon>
        <taxon>Mucoraceae</taxon>
        <taxon>Mucor</taxon>
    </lineage>
</organism>
<evidence type="ECO:0000256" key="8">
    <source>
        <dbReference type="ARBA" id="ARBA00022927"/>
    </source>
</evidence>
<dbReference type="PANTHER" id="PTHR23284">
    <property type="entry name" value="PROLACTIN REGULATORY ELEMENT BINDING PROTEIN"/>
    <property type="match status" value="1"/>
</dbReference>
<dbReference type="FunCoup" id="S2JAN7">
    <property type="interactions" value="85"/>
</dbReference>
<dbReference type="OrthoDB" id="2013972at2759"/>
<keyword evidence="13" id="KW-1185">Reference proteome</keyword>
<reference evidence="13" key="1">
    <citation type="submission" date="2013-05" db="EMBL/GenBank/DDBJ databases">
        <title>The Genome sequence of Mucor circinelloides f. circinelloides 1006PhL.</title>
        <authorList>
            <consortium name="The Broad Institute Genomics Platform"/>
            <person name="Cuomo C."/>
            <person name="Earl A."/>
            <person name="Findley K."/>
            <person name="Lee S.C."/>
            <person name="Walker B."/>
            <person name="Young S."/>
            <person name="Zeng Q."/>
            <person name="Gargeya S."/>
            <person name="Fitzgerald M."/>
            <person name="Haas B."/>
            <person name="Abouelleil A."/>
            <person name="Allen A.W."/>
            <person name="Alvarado L."/>
            <person name="Arachchi H.M."/>
            <person name="Berlin A.M."/>
            <person name="Chapman S.B."/>
            <person name="Gainer-Dewar J."/>
            <person name="Goldberg J."/>
            <person name="Griggs A."/>
            <person name="Gujja S."/>
            <person name="Hansen M."/>
            <person name="Howarth C."/>
            <person name="Imamovic A."/>
            <person name="Ireland A."/>
            <person name="Larimer J."/>
            <person name="McCowan C."/>
            <person name="Murphy C."/>
            <person name="Pearson M."/>
            <person name="Poon T.W."/>
            <person name="Priest M."/>
            <person name="Roberts A."/>
            <person name="Saif S."/>
            <person name="Shea T."/>
            <person name="Sisk P."/>
            <person name="Sykes S."/>
            <person name="Wortman J."/>
            <person name="Nusbaum C."/>
            <person name="Birren B."/>
        </authorList>
    </citation>
    <scope>NUCLEOTIDE SEQUENCE [LARGE SCALE GENOMIC DNA]</scope>
    <source>
        <strain evidence="13">1006PhL</strain>
    </source>
</reference>
<dbReference type="SMART" id="SM00320">
    <property type="entry name" value="WD40"/>
    <property type="match status" value="3"/>
</dbReference>
<evidence type="ECO:0000256" key="7">
    <source>
        <dbReference type="ARBA" id="ARBA00022892"/>
    </source>
</evidence>
<proteinExistence type="predicted"/>
<keyword evidence="4 11" id="KW-0812">Transmembrane</keyword>
<dbReference type="STRING" id="1220926.S2JAN7"/>
<dbReference type="VEuPathDB" id="FungiDB:HMPREF1544_07750"/>
<dbReference type="InParanoid" id="S2JAN7"/>
<feature type="transmembrane region" description="Helical" evidence="11">
    <location>
        <begin position="354"/>
        <end position="374"/>
    </location>
</feature>
<evidence type="ECO:0000256" key="11">
    <source>
        <dbReference type="SAM" id="Phobius"/>
    </source>
</evidence>
<dbReference type="EMBL" id="KE124011">
    <property type="protein sequence ID" value="EPB85477.1"/>
    <property type="molecule type" value="Genomic_DNA"/>
</dbReference>